<dbReference type="GO" id="GO:0004190">
    <property type="term" value="F:aspartic-type endopeptidase activity"/>
    <property type="evidence" value="ECO:0007669"/>
    <property type="project" value="UniProtKB-KW"/>
</dbReference>
<organism evidence="12 13">
    <name type="scientific">Lachnoanaerobaculum saburreum DSM 3986</name>
    <dbReference type="NCBI Taxonomy" id="887325"/>
    <lineage>
        <taxon>Bacteria</taxon>
        <taxon>Bacillati</taxon>
        <taxon>Bacillota</taxon>
        <taxon>Clostridia</taxon>
        <taxon>Lachnospirales</taxon>
        <taxon>Lachnospiraceae</taxon>
        <taxon>Lachnoanaerobaculum</taxon>
    </lineage>
</organism>
<evidence type="ECO:0000256" key="7">
    <source>
        <dbReference type="ARBA" id="ARBA00022989"/>
    </source>
</evidence>
<evidence type="ECO:0000256" key="1">
    <source>
        <dbReference type="ARBA" id="ARBA00006139"/>
    </source>
</evidence>
<dbReference type="GO" id="GO:0016020">
    <property type="term" value="C:membrane"/>
    <property type="evidence" value="ECO:0007669"/>
    <property type="project" value="InterPro"/>
</dbReference>
<proteinExistence type="inferred from homology"/>
<keyword evidence="6 9" id="KW-0378">Hydrolase</keyword>
<feature type="transmembrane region" description="Helical" evidence="11">
    <location>
        <begin position="60"/>
        <end position="77"/>
    </location>
</feature>
<dbReference type="HOGENOM" id="CLU_083252_6_0_9"/>
<evidence type="ECO:0000256" key="6">
    <source>
        <dbReference type="ARBA" id="ARBA00022801"/>
    </source>
</evidence>
<dbReference type="EC" id="3.4.23.36" evidence="9"/>
<keyword evidence="2" id="KW-1003">Cell membrane</keyword>
<dbReference type="Proteomes" id="UP000003434">
    <property type="component" value="Unassembled WGS sequence"/>
</dbReference>
<keyword evidence="8 11" id="KW-0472">Membrane</keyword>
<dbReference type="EMBL" id="AEPW01000014">
    <property type="protein sequence ID" value="EFU77510.1"/>
    <property type="molecule type" value="Genomic_DNA"/>
</dbReference>
<dbReference type="RefSeq" id="WP_008750369.1">
    <property type="nucleotide sequence ID" value="NZ_GL622296.1"/>
</dbReference>
<evidence type="ECO:0000256" key="9">
    <source>
        <dbReference type="RuleBase" id="RU000594"/>
    </source>
</evidence>
<keyword evidence="3 9" id="KW-0645">Protease</keyword>
<dbReference type="PROSITE" id="PS00855">
    <property type="entry name" value="SPASE_II"/>
    <property type="match status" value="1"/>
</dbReference>
<comment type="caution">
    <text evidence="12">The sequence shown here is derived from an EMBL/GenBank/DDBJ whole genome shotgun (WGS) entry which is preliminary data.</text>
</comment>
<dbReference type="InterPro" id="IPR001872">
    <property type="entry name" value="Peptidase_A8"/>
</dbReference>
<feature type="transmembrane region" description="Helical" evidence="11">
    <location>
        <begin position="123"/>
        <end position="141"/>
    </location>
</feature>
<evidence type="ECO:0000256" key="4">
    <source>
        <dbReference type="ARBA" id="ARBA00022692"/>
    </source>
</evidence>
<name>E6LKW4_9FIRM</name>
<dbReference type="PRINTS" id="PR00781">
    <property type="entry name" value="LIPOSIGPTASE"/>
</dbReference>
<dbReference type="GO" id="GO:0006508">
    <property type="term" value="P:proteolysis"/>
    <property type="evidence" value="ECO:0007669"/>
    <property type="project" value="UniProtKB-KW"/>
</dbReference>
<gene>
    <name evidence="12" type="ORF">HMPREF0381_0599</name>
</gene>
<dbReference type="Pfam" id="PF01252">
    <property type="entry name" value="Peptidase_A8"/>
    <property type="match status" value="1"/>
</dbReference>
<reference evidence="12 13" key="1">
    <citation type="submission" date="2010-12" db="EMBL/GenBank/DDBJ databases">
        <authorList>
            <person name="Muzny D."/>
            <person name="Qin X."/>
            <person name="Deng J."/>
            <person name="Jiang H."/>
            <person name="Liu Y."/>
            <person name="Qu J."/>
            <person name="Song X.-Z."/>
            <person name="Zhang L."/>
            <person name="Thornton R."/>
            <person name="Coyle M."/>
            <person name="Francisco L."/>
            <person name="Jackson L."/>
            <person name="Javaid M."/>
            <person name="Korchina V."/>
            <person name="Kovar C."/>
            <person name="Mata R."/>
            <person name="Mathew T."/>
            <person name="Ngo R."/>
            <person name="Nguyen L."/>
            <person name="Nguyen N."/>
            <person name="Okwuonu G."/>
            <person name="Ongeri F."/>
            <person name="Pham C."/>
            <person name="Simmons D."/>
            <person name="Wilczek-Boney K."/>
            <person name="Hale W."/>
            <person name="Jakkamsetti A."/>
            <person name="Pham P."/>
            <person name="Ruth R."/>
            <person name="San Lucas F."/>
            <person name="Warren J."/>
            <person name="Zhang J."/>
            <person name="Zhao Z."/>
            <person name="Zhou C."/>
            <person name="Zhu D."/>
            <person name="Lee S."/>
            <person name="Bess C."/>
            <person name="Blankenburg K."/>
            <person name="Forbes L."/>
            <person name="Fu Q."/>
            <person name="Gubbala S."/>
            <person name="Hirani K."/>
            <person name="Jayaseelan J.C."/>
            <person name="Lara F."/>
            <person name="Munidasa M."/>
            <person name="Palculict T."/>
            <person name="Patil S."/>
            <person name="Pu L.-L."/>
            <person name="Saada N."/>
            <person name="Tang L."/>
            <person name="Weissenberger G."/>
            <person name="Zhu Y."/>
            <person name="Hemphill L."/>
            <person name="Shang Y."/>
            <person name="Youmans B."/>
            <person name="Ayvaz T."/>
            <person name="Ross M."/>
            <person name="Santibanez J."/>
            <person name="Aqrawi P."/>
            <person name="Gross S."/>
            <person name="Joshi V."/>
            <person name="Fowler G."/>
            <person name="Nazareth L."/>
            <person name="Reid J."/>
            <person name="Worley K."/>
            <person name="Petrosino J."/>
            <person name="Highlander S."/>
            <person name="Gibbs R."/>
        </authorList>
    </citation>
    <scope>NUCLEOTIDE SEQUENCE [LARGE SCALE GENOMIC DNA]</scope>
    <source>
        <strain evidence="12 13">DSM 3986</strain>
    </source>
</reference>
<protein>
    <recommendedName>
        <fullName evidence="9">Lipoprotein signal peptidase</fullName>
        <ecNumber evidence="9">3.4.23.36</ecNumber>
    </recommendedName>
</protein>
<keyword evidence="5 9" id="KW-0064">Aspartyl protease</keyword>
<evidence type="ECO:0000313" key="13">
    <source>
        <dbReference type="Proteomes" id="UP000003434"/>
    </source>
</evidence>
<evidence type="ECO:0000256" key="8">
    <source>
        <dbReference type="ARBA" id="ARBA00023136"/>
    </source>
</evidence>
<dbReference type="PANTHER" id="PTHR33695:SF1">
    <property type="entry name" value="LIPOPROTEIN SIGNAL PEPTIDASE"/>
    <property type="match status" value="1"/>
</dbReference>
<evidence type="ECO:0000256" key="5">
    <source>
        <dbReference type="ARBA" id="ARBA00022750"/>
    </source>
</evidence>
<keyword evidence="4 11" id="KW-0812">Transmembrane</keyword>
<evidence type="ECO:0000256" key="2">
    <source>
        <dbReference type="ARBA" id="ARBA00022475"/>
    </source>
</evidence>
<dbReference type="AlphaFoldDB" id="E6LKW4"/>
<comment type="catalytic activity">
    <reaction evidence="9">
        <text>Release of signal peptides from bacterial membrane prolipoproteins. Hydrolyzes -Xaa-Yaa-Zaa-|-(S,diacylglyceryl)Cys-, in which Xaa is hydrophobic (preferably Leu), and Yaa (Ala or Ser) and Zaa (Gly or Ala) have small, neutral side chains.</text>
        <dbReference type="EC" id="3.4.23.36"/>
    </reaction>
</comment>
<sequence length="159" mass="17988">MFVILIPVLTCLDLILKYAVSSFDNKDLPRTFAKKIEIDKFHNKGFPFGKLKENQKAVKYFPVFITSILVGILSFLLPKKGNKVKKLSLCLIIAGSLSNIFDRFTRGYVVDYIRIKMKGLDKVIFNLGDVFILLGSLMMPFGTKKKTEEISADNISAEE</sequence>
<evidence type="ECO:0000313" key="12">
    <source>
        <dbReference type="EMBL" id="EFU77510.1"/>
    </source>
</evidence>
<evidence type="ECO:0000256" key="11">
    <source>
        <dbReference type="SAM" id="Phobius"/>
    </source>
</evidence>
<keyword evidence="7 11" id="KW-1133">Transmembrane helix</keyword>
<evidence type="ECO:0000256" key="3">
    <source>
        <dbReference type="ARBA" id="ARBA00022670"/>
    </source>
</evidence>
<dbReference type="PANTHER" id="PTHR33695">
    <property type="entry name" value="LIPOPROTEIN SIGNAL PEPTIDASE"/>
    <property type="match status" value="1"/>
</dbReference>
<dbReference type="NCBIfam" id="TIGR00077">
    <property type="entry name" value="lspA"/>
    <property type="match status" value="1"/>
</dbReference>
<dbReference type="eggNOG" id="COG0597">
    <property type="taxonomic scope" value="Bacteria"/>
</dbReference>
<accession>E6LKW4</accession>
<evidence type="ECO:0000256" key="10">
    <source>
        <dbReference type="RuleBase" id="RU004181"/>
    </source>
</evidence>
<comment type="function">
    <text evidence="9">This protein specifically catalyzes the removal of signal peptides from prolipoproteins.</text>
</comment>
<comment type="similarity">
    <text evidence="1 10">Belongs to the peptidase A8 family.</text>
</comment>